<dbReference type="Gene3D" id="3.90.550.20">
    <property type="match status" value="1"/>
</dbReference>
<keyword evidence="2" id="KW-1133">Transmembrane helix</keyword>
<evidence type="ECO:0000313" key="3">
    <source>
        <dbReference type="EMBL" id="TEB35137.1"/>
    </source>
</evidence>
<dbReference type="EMBL" id="QPFP01000008">
    <property type="protein sequence ID" value="TEB35137.1"/>
    <property type="molecule type" value="Genomic_DNA"/>
</dbReference>
<evidence type="ECO:0000256" key="2">
    <source>
        <dbReference type="SAM" id="Phobius"/>
    </source>
</evidence>
<dbReference type="GO" id="GO:0032040">
    <property type="term" value="C:small-subunit processome"/>
    <property type="evidence" value="ECO:0007669"/>
    <property type="project" value="TreeGrafter"/>
</dbReference>
<feature type="compositionally biased region" description="Polar residues" evidence="1">
    <location>
        <begin position="177"/>
        <end position="188"/>
    </location>
</feature>
<feature type="region of interest" description="Disordered" evidence="1">
    <location>
        <begin position="1"/>
        <end position="26"/>
    </location>
</feature>
<protein>
    <recommendedName>
        <fullName evidence="5">Glycosyltransferase family 32 protein</fullName>
    </recommendedName>
</protein>
<organism evidence="3 4">
    <name type="scientific">Coprinellus micaceus</name>
    <name type="common">Glistening ink-cap mushroom</name>
    <name type="synonym">Coprinus micaceus</name>
    <dbReference type="NCBI Taxonomy" id="71717"/>
    <lineage>
        <taxon>Eukaryota</taxon>
        <taxon>Fungi</taxon>
        <taxon>Dikarya</taxon>
        <taxon>Basidiomycota</taxon>
        <taxon>Agaricomycotina</taxon>
        <taxon>Agaricomycetes</taxon>
        <taxon>Agaricomycetidae</taxon>
        <taxon>Agaricales</taxon>
        <taxon>Agaricineae</taxon>
        <taxon>Psathyrellaceae</taxon>
        <taxon>Coprinellus</taxon>
    </lineage>
</organism>
<sequence length="742" mass="84758">MASSPPFYSRHPRPSDPPRSRLSISSLPQYSSSSSAVQEKYQRHPQHLVRWWIPVPLPIPGVRSRRLRIYVPNVRQMHHSSMARFGRKRGSLVFCVAAVLFCFVIFAVGKRFGSRTKQWPTLRDPPTLVFKRDDIQRIWEWEVKSGHYPSRQPIPVQVRLKTSLDNPALPPRLHGSKPTNRSSSQYVTDTNGIGPRRVYLRIESEPPNVAYPPRPVPGSVADLDVIMEHCDFSDHKYVRDCLEVLRALNDWKYIYVEQPHSNTTSSSPYHPPSSSNSRSLGSFRSSLPPLEKSDLEAGLVKKWGAEWEAPMSLPALPPYTPSYALDQACNPEQPRIFHMFWTGSEAAKKTCRPQFWLWINPGPAAAVHNPNALSQMYEGLKESPWASPFLHPRFKDVIKFKLWNTTEMLDGIDELKDEWRGRDLFNSGGWVINEGSSETSTSGEGNADDEGGNGKVTKTKAERDDLTNRAGSKSASSYDRLSVILSDMARFILCHRFGGIYLDADTIFLRDWSELLSYPGSFAYRWSRLPLYNTAGSALGSFLFRTSLRNNLDFHPMTVSRYVREAGVEEVLRRLPDALFRYFEQFFDPPSTTSGSPAALGFDGFFKGAYSYHFHNFWWKPFDPARNWPDLGPRFAQAERRARKEARDAAREALAQNNNSNKKRSGTGGGSKATQKVARDETGEKVTRDEEEERWTQWAKEAEEVEDDVRDLSWSTVLKRTFEGYLRGERPNMYGEWLDWGE</sequence>
<keyword evidence="2" id="KW-0812">Transmembrane</keyword>
<reference evidence="3 4" key="1">
    <citation type="journal article" date="2019" name="Nat. Ecol. Evol.">
        <title>Megaphylogeny resolves global patterns of mushroom evolution.</title>
        <authorList>
            <person name="Varga T."/>
            <person name="Krizsan K."/>
            <person name="Foldi C."/>
            <person name="Dima B."/>
            <person name="Sanchez-Garcia M."/>
            <person name="Sanchez-Ramirez S."/>
            <person name="Szollosi G.J."/>
            <person name="Szarkandi J.G."/>
            <person name="Papp V."/>
            <person name="Albert L."/>
            <person name="Andreopoulos W."/>
            <person name="Angelini C."/>
            <person name="Antonin V."/>
            <person name="Barry K.W."/>
            <person name="Bougher N.L."/>
            <person name="Buchanan P."/>
            <person name="Buyck B."/>
            <person name="Bense V."/>
            <person name="Catcheside P."/>
            <person name="Chovatia M."/>
            <person name="Cooper J."/>
            <person name="Damon W."/>
            <person name="Desjardin D."/>
            <person name="Finy P."/>
            <person name="Geml J."/>
            <person name="Haridas S."/>
            <person name="Hughes K."/>
            <person name="Justo A."/>
            <person name="Karasinski D."/>
            <person name="Kautmanova I."/>
            <person name="Kiss B."/>
            <person name="Kocsube S."/>
            <person name="Kotiranta H."/>
            <person name="LaButti K.M."/>
            <person name="Lechner B.E."/>
            <person name="Liimatainen K."/>
            <person name="Lipzen A."/>
            <person name="Lukacs Z."/>
            <person name="Mihaltcheva S."/>
            <person name="Morgado L.N."/>
            <person name="Niskanen T."/>
            <person name="Noordeloos M.E."/>
            <person name="Ohm R.A."/>
            <person name="Ortiz-Santana B."/>
            <person name="Ovrebo C."/>
            <person name="Racz N."/>
            <person name="Riley R."/>
            <person name="Savchenko A."/>
            <person name="Shiryaev A."/>
            <person name="Soop K."/>
            <person name="Spirin V."/>
            <person name="Szebenyi C."/>
            <person name="Tomsovsky M."/>
            <person name="Tulloss R.E."/>
            <person name="Uehling J."/>
            <person name="Grigoriev I.V."/>
            <person name="Vagvolgyi C."/>
            <person name="Papp T."/>
            <person name="Martin F.M."/>
            <person name="Miettinen O."/>
            <person name="Hibbett D.S."/>
            <person name="Nagy L.G."/>
        </authorList>
    </citation>
    <scope>NUCLEOTIDE SEQUENCE [LARGE SCALE GENOMIC DNA]</scope>
    <source>
        <strain evidence="3 4">FP101781</strain>
    </source>
</reference>
<dbReference type="SUPFAM" id="SSF53448">
    <property type="entry name" value="Nucleotide-diphospho-sugar transferases"/>
    <property type="match status" value="1"/>
</dbReference>
<dbReference type="InterPro" id="IPR029044">
    <property type="entry name" value="Nucleotide-diphossugar_trans"/>
</dbReference>
<dbReference type="PANTHER" id="PTHR22851">
    <property type="entry name" value="U3 SMALL NUCLEOLAR RNA U3 SNORNA ASSOCIATED PROTEIN"/>
    <property type="match status" value="1"/>
</dbReference>
<proteinExistence type="predicted"/>
<name>A0A4Y7TLR1_COPMI</name>
<feature type="region of interest" description="Disordered" evidence="1">
    <location>
        <begin position="639"/>
        <end position="700"/>
    </location>
</feature>
<dbReference type="AlphaFoldDB" id="A0A4Y7TLR1"/>
<evidence type="ECO:0000313" key="4">
    <source>
        <dbReference type="Proteomes" id="UP000298030"/>
    </source>
</evidence>
<evidence type="ECO:0008006" key="5">
    <source>
        <dbReference type="Google" id="ProtNLM"/>
    </source>
</evidence>
<keyword evidence="4" id="KW-1185">Reference proteome</keyword>
<feature type="transmembrane region" description="Helical" evidence="2">
    <location>
        <begin position="90"/>
        <end position="109"/>
    </location>
</feature>
<feature type="compositionally biased region" description="Basic and acidic residues" evidence="1">
    <location>
        <begin position="639"/>
        <end position="651"/>
    </location>
</feature>
<feature type="compositionally biased region" description="Low complexity" evidence="1">
    <location>
        <begin position="434"/>
        <end position="445"/>
    </location>
</feature>
<feature type="region of interest" description="Disordered" evidence="1">
    <location>
        <begin position="260"/>
        <end position="284"/>
    </location>
</feature>
<dbReference type="GO" id="GO:0000462">
    <property type="term" value="P:maturation of SSU-rRNA from tricistronic rRNA transcript (SSU-rRNA, 5.8S rRNA, LSU-rRNA)"/>
    <property type="evidence" value="ECO:0007669"/>
    <property type="project" value="TreeGrafter"/>
</dbReference>
<dbReference type="PANTHER" id="PTHR22851:SF1">
    <property type="entry name" value="GLYCOSYLTRANSFERASE FAMILY 32 PROTEIN"/>
    <property type="match status" value="1"/>
</dbReference>
<feature type="region of interest" description="Disordered" evidence="1">
    <location>
        <begin position="433"/>
        <end position="473"/>
    </location>
</feature>
<keyword evidence="2" id="KW-0472">Membrane</keyword>
<accession>A0A4Y7TLR1</accession>
<feature type="region of interest" description="Disordered" evidence="1">
    <location>
        <begin position="167"/>
        <end position="188"/>
    </location>
</feature>
<dbReference type="InterPro" id="IPR051733">
    <property type="entry name" value="WD_repeat_DCAF13/WDSOF1"/>
</dbReference>
<feature type="compositionally biased region" description="Basic and acidic residues" evidence="1">
    <location>
        <begin position="677"/>
        <end position="688"/>
    </location>
</feature>
<evidence type="ECO:0000256" key="1">
    <source>
        <dbReference type="SAM" id="MobiDB-lite"/>
    </source>
</evidence>
<comment type="caution">
    <text evidence="3">The sequence shown here is derived from an EMBL/GenBank/DDBJ whole genome shotgun (WGS) entry which is preliminary data.</text>
</comment>
<dbReference type="Proteomes" id="UP000298030">
    <property type="component" value="Unassembled WGS sequence"/>
</dbReference>
<dbReference type="STRING" id="71717.A0A4Y7TLR1"/>
<dbReference type="OrthoDB" id="108365at2759"/>
<gene>
    <name evidence="3" type="ORF">FA13DRAFT_1728939</name>
</gene>